<dbReference type="AlphaFoldDB" id="F5RGY1"/>
<feature type="domain" description="RCK C-terminal" evidence="8">
    <location>
        <begin position="310"/>
        <end position="396"/>
    </location>
</feature>
<keyword evidence="10" id="KW-1185">Reference proteome</keyword>
<gene>
    <name evidence="9" type="ORF">METUNv1_03573</name>
</gene>
<feature type="transmembrane region" description="Helical" evidence="7">
    <location>
        <begin position="135"/>
        <end position="153"/>
    </location>
</feature>
<dbReference type="PROSITE" id="PS51202">
    <property type="entry name" value="RCK_C"/>
    <property type="match status" value="2"/>
</dbReference>
<evidence type="ECO:0000259" key="8">
    <source>
        <dbReference type="PROSITE" id="PS51202"/>
    </source>
</evidence>
<feature type="transmembrane region" description="Helical" evidence="7">
    <location>
        <begin position="423"/>
        <end position="451"/>
    </location>
</feature>
<dbReference type="GO" id="GO:0006813">
    <property type="term" value="P:potassium ion transport"/>
    <property type="evidence" value="ECO:0007669"/>
    <property type="project" value="InterPro"/>
</dbReference>
<dbReference type="Proteomes" id="UP000005019">
    <property type="component" value="Unassembled WGS sequence"/>
</dbReference>
<feature type="domain" description="RCK C-terminal" evidence="8">
    <location>
        <begin position="216"/>
        <end position="305"/>
    </location>
</feature>
<dbReference type="RefSeq" id="WP_008064069.1">
    <property type="nucleotide sequence ID" value="NZ_AFHG01000058.1"/>
</dbReference>
<evidence type="ECO:0000256" key="4">
    <source>
        <dbReference type="ARBA" id="ARBA00022737"/>
    </source>
</evidence>
<dbReference type="InterPro" id="IPR031312">
    <property type="entry name" value="Na/sul_symport_CS"/>
</dbReference>
<dbReference type="Pfam" id="PF02080">
    <property type="entry name" value="TrkA_C"/>
    <property type="match status" value="1"/>
</dbReference>
<dbReference type="Pfam" id="PF03600">
    <property type="entry name" value="CitMHS"/>
    <property type="match status" value="1"/>
</dbReference>
<dbReference type="Gene3D" id="3.30.70.1450">
    <property type="entry name" value="Regulator of K+ conductance, C-terminal domain"/>
    <property type="match status" value="2"/>
</dbReference>
<feature type="transmembrane region" description="Helical" evidence="7">
    <location>
        <begin position="28"/>
        <end position="45"/>
    </location>
</feature>
<reference evidence="9 10" key="1">
    <citation type="journal article" date="2011" name="J. Bacteriol.">
        <title>Genome sequence of Methyloversatilis universalis FAM5T, a methylotrophic representative of the order Rhodocyclales.</title>
        <authorList>
            <person name="Kittichotirat W."/>
            <person name="Good N.M."/>
            <person name="Hall R."/>
            <person name="Bringel F."/>
            <person name="Lajus A."/>
            <person name="Medigue C."/>
            <person name="Smalley N.E."/>
            <person name="Beck D."/>
            <person name="Bumgarner R."/>
            <person name="Vuilleumier S."/>
            <person name="Kalyuzhnaya M.G."/>
        </authorList>
    </citation>
    <scope>NUCLEOTIDE SEQUENCE [LARGE SCALE GENOMIC DNA]</scope>
    <source>
        <strain evidence="10">ATCC BAA-1314 / JCM 13912 / FAM5</strain>
    </source>
</reference>
<evidence type="ECO:0000313" key="9">
    <source>
        <dbReference type="EMBL" id="EGK70185.1"/>
    </source>
</evidence>
<feature type="transmembrane region" description="Helical" evidence="7">
    <location>
        <begin position="586"/>
        <end position="606"/>
    </location>
</feature>
<keyword evidence="5 7" id="KW-1133">Transmembrane helix</keyword>
<dbReference type="InterPro" id="IPR036721">
    <property type="entry name" value="RCK_C_sf"/>
</dbReference>
<comment type="subcellular location">
    <subcellularLocation>
        <location evidence="1">Membrane</location>
        <topology evidence="1">Multi-pass membrane protein</topology>
    </subcellularLocation>
</comment>
<proteinExistence type="predicted"/>
<dbReference type="SUPFAM" id="SSF116726">
    <property type="entry name" value="TrkA C-terminal domain-like"/>
    <property type="match status" value="2"/>
</dbReference>
<evidence type="ECO:0000256" key="1">
    <source>
        <dbReference type="ARBA" id="ARBA00004141"/>
    </source>
</evidence>
<dbReference type="OrthoDB" id="9809303at2"/>
<dbReference type="EMBL" id="AFHG01000058">
    <property type="protein sequence ID" value="EGK70185.1"/>
    <property type="molecule type" value="Genomic_DNA"/>
</dbReference>
<feature type="transmembrane region" description="Helical" evidence="7">
    <location>
        <begin position="95"/>
        <end position="123"/>
    </location>
</feature>
<protein>
    <submittedName>
        <fullName evidence="9">Transporter</fullName>
    </submittedName>
</protein>
<evidence type="ECO:0000256" key="2">
    <source>
        <dbReference type="ARBA" id="ARBA00022448"/>
    </source>
</evidence>
<feature type="transmembrane region" description="Helical" evidence="7">
    <location>
        <begin position="173"/>
        <end position="195"/>
    </location>
</feature>
<feature type="transmembrane region" description="Helical" evidence="7">
    <location>
        <begin position="501"/>
        <end position="521"/>
    </location>
</feature>
<name>F5RGY1_METUF</name>
<evidence type="ECO:0000313" key="10">
    <source>
        <dbReference type="Proteomes" id="UP000005019"/>
    </source>
</evidence>
<dbReference type="PANTHER" id="PTHR43652:SF1">
    <property type="entry name" value="RESPONSE REGULATOR"/>
    <property type="match status" value="1"/>
</dbReference>
<dbReference type="eggNOG" id="COG0471">
    <property type="taxonomic scope" value="Bacteria"/>
</dbReference>
<evidence type="ECO:0000256" key="7">
    <source>
        <dbReference type="SAM" id="Phobius"/>
    </source>
</evidence>
<feature type="transmembrane region" description="Helical" evidence="7">
    <location>
        <begin position="463"/>
        <end position="481"/>
    </location>
</feature>
<sequence>MTNDTLIVFALLGLCVTCFMLNRPRMDVAALLGLIGLVLCGVLDLREALSGFSDPNVLLIAAFFVLGEGLTRTGVAFRVGDWLVARTGHSEVRLLVLLMLCVAGLGSVMSSTGVVSLFIPVALSVAARIDVAPGRLLMPLAFAGLMSGMLTLVGTPPNMVLSSALEHGGQAGFGFFDFTPVGLAVLATGIAYMLAVRRWLGASGAPQARRRDRRLQDLADSYGLRGRTRRLRVGAASPMAGHTLSTLQPRVRHGANVLLIERTSPLGQRSFTQSTHRALQPGDVLLVDLPPDEPAADAFIADMKLEPLPMDKACIAAITREYGLAELLLPPGSGMIGKSALELRLRAQRGLNLIGLRRRGRQLAADPLKTPLRMGDTLLVAASWKSIRELHRQAHDLLVLTLPAEIGEAAPAARRAPQAVFSVVLTIALMVSGVVPNVIAALIGCLLLGAFRCIDVDGAYRSLHWQSLVLIACMLPFAIALQKTGGIDLIVGLLRSTAGEASPHVLLALLFVLTSLVGLFMSNTATAVLMAPIAVALAGQLGLSPYPFAMAVAISASAAFMTPVSSPVNTLVFGPGGYRFSDFVRIGVPLTVLVLALCMLLLPWLFPFDAALPGR</sequence>
<evidence type="ECO:0000256" key="6">
    <source>
        <dbReference type="ARBA" id="ARBA00023136"/>
    </source>
</evidence>
<keyword evidence="6 7" id="KW-0472">Membrane</keyword>
<keyword evidence="3 7" id="KW-0812">Transmembrane</keyword>
<accession>F5RGY1</accession>
<dbReference type="PROSITE" id="PS01271">
    <property type="entry name" value="NA_SULFATE"/>
    <property type="match status" value="1"/>
</dbReference>
<dbReference type="STRING" id="1000565.METUNv1_03573"/>
<keyword evidence="2" id="KW-0813">Transport</keyword>
<keyword evidence="4" id="KW-0677">Repeat</keyword>
<organism evidence="9 10">
    <name type="scientific">Methyloversatilis universalis (strain ATCC BAA-1314 / DSM 25237 / JCM 13912 / CCUG 52030 / FAM5)</name>
    <dbReference type="NCBI Taxonomy" id="1000565"/>
    <lineage>
        <taxon>Bacteria</taxon>
        <taxon>Pseudomonadati</taxon>
        <taxon>Pseudomonadota</taxon>
        <taxon>Betaproteobacteria</taxon>
        <taxon>Nitrosomonadales</taxon>
        <taxon>Sterolibacteriaceae</taxon>
        <taxon>Methyloversatilis</taxon>
    </lineage>
</organism>
<evidence type="ECO:0000256" key="3">
    <source>
        <dbReference type="ARBA" id="ARBA00022692"/>
    </source>
</evidence>
<feature type="transmembrane region" description="Helical" evidence="7">
    <location>
        <begin position="57"/>
        <end position="75"/>
    </location>
</feature>
<dbReference type="GO" id="GO:0005886">
    <property type="term" value="C:plasma membrane"/>
    <property type="evidence" value="ECO:0007669"/>
    <property type="project" value="TreeGrafter"/>
</dbReference>
<comment type="caution">
    <text evidence="9">The sequence shown here is derived from an EMBL/GenBank/DDBJ whole genome shotgun (WGS) entry which is preliminary data.</text>
</comment>
<dbReference type="InterPro" id="IPR051679">
    <property type="entry name" value="DASS-Related_Transporters"/>
</dbReference>
<dbReference type="PANTHER" id="PTHR43652">
    <property type="entry name" value="BASIC AMINO ACID ANTIPORTER YFCC-RELATED"/>
    <property type="match status" value="1"/>
</dbReference>
<dbReference type="GO" id="GO:0008324">
    <property type="term" value="F:monoatomic cation transmembrane transporter activity"/>
    <property type="evidence" value="ECO:0007669"/>
    <property type="project" value="InterPro"/>
</dbReference>
<evidence type="ECO:0000256" key="5">
    <source>
        <dbReference type="ARBA" id="ARBA00022989"/>
    </source>
</evidence>
<dbReference type="InterPro" id="IPR004680">
    <property type="entry name" value="Cit_transptr-like_dom"/>
</dbReference>
<feature type="transmembrane region" description="Helical" evidence="7">
    <location>
        <begin position="548"/>
        <end position="566"/>
    </location>
</feature>
<dbReference type="InterPro" id="IPR006037">
    <property type="entry name" value="RCK_C"/>
</dbReference>